<feature type="domain" description="DNA mismatch repair protein S5" evidence="7">
    <location>
        <begin position="216"/>
        <end position="335"/>
    </location>
</feature>
<dbReference type="InterPro" id="IPR038973">
    <property type="entry name" value="MutL/Mlh/Pms-like"/>
</dbReference>
<dbReference type="Gene3D" id="3.30.1540.20">
    <property type="entry name" value="MutL, C-terminal domain, dimerisation subdomain"/>
    <property type="match status" value="1"/>
</dbReference>
<dbReference type="AlphaFoldDB" id="A0A7C1XPY2"/>
<dbReference type="CDD" id="cd00782">
    <property type="entry name" value="MutL_Trans"/>
    <property type="match status" value="1"/>
</dbReference>
<evidence type="ECO:0000256" key="4">
    <source>
        <dbReference type="ARBA" id="ARBA00023204"/>
    </source>
</evidence>
<dbReference type="InterPro" id="IPR042120">
    <property type="entry name" value="MutL_C_dimsub"/>
</dbReference>
<dbReference type="Gene3D" id="3.30.565.10">
    <property type="entry name" value="Histidine kinase-like ATPase, C-terminal domain"/>
    <property type="match status" value="1"/>
</dbReference>
<dbReference type="Pfam" id="PF02518">
    <property type="entry name" value="HATPase_c"/>
    <property type="match status" value="1"/>
</dbReference>
<dbReference type="InterPro" id="IPR003594">
    <property type="entry name" value="HATPase_dom"/>
</dbReference>
<keyword evidence="4 5" id="KW-0234">DNA repair</keyword>
<keyword evidence="8" id="KW-0378">Hydrolase</keyword>
<dbReference type="SUPFAM" id="SSF118116">
    <property type="entry name" value="DNA mismatch repair protein MutL"/>
    <property type="match status" value="1"/>
</dbReference>
<dbReference type="InterPro" id="IPR042121">
    <property type="entry name" value="MutL_C_regsub"/>
</dbReference>
<sequence length="576" mass="62934">MVSRPVAPRRSIRVLPPAIAARIAAGEVIERPASVVKELVENALDAAASHIRIHIRGAGLLEIRVSDDGYGIPPDELPLAVQRHATSKLPHDDLEQIETLGFRGEALPSIAAVADLAIASATVDTPFGRRLTLSRGEIVADELVAHPPGTTVIVRRLFENVPARLAATRNERAEVAEIVRVVRRLAIAAPAVRFALWIEDRLALQTTGTGELSTTLIELYGPTLADALRSLGPLEVAGARLTGLVSSPDLTRSNRNHLHIIVNGRWTQPRTLLASLEAAYRPLLPRGRHPILALVIDVDPRAVDVNIHPAKLEVRLHAEREIGQAASELLRSVLARTPRRFVFTPPTQLLDPLRSTAAVSEPDTRYDEESPDAPIVTPAFPPLQLLGQLQKRLILLEGPDALYLVDQHRAHERILYERLRDAQATQPDLAVLPEPILIDVRPADVERFASWLDRLATLGFHCEPFGPRSFLLRSIPTLPGVVPGSDPLAGIGEPEELAPSLLTLLDESDANEDWRDRFLVQLACRTAVRRGRPLPRPALRALVEALGQTSAPAVCPHGSPIVLRVEADALASQFRW</sequence>
<dbReference type="InterPro" id="IPR013507">
    <property type="entry name" value="DNA_mismatch_S5_2-like"/>
</dbReference>
<keyword evidence="3 5" id="KW-0227">DNA damage</keyword>
<keyword evidence="8" id="KW-0540">Nuclease</keyword>
<evidence type="ECO:0000259" key="6">
    <source>
        <dbReference type="SMART" id="SM00853"/>
    </source>
</evidence>
<dbReference type="SMART" id="SM00853">
    <property type="entry name" value="MutL_C"/>
    <property type="match status" value="1"/>
</dbReference>
<dbReference type="InterPro" id="IPR014790">
    <property type="entry name" value="MutL_C"/>
</dbReference>
<dbReference type="InterPro" id="IPR037198">
    <property type="entry name" value="MutL_C_sf"/>
</dbReference>
<dbReference type="GO" id="GO:0016887">
    <property type="term" value="F:ATP hydrolysis activity"/>
    <property type="evidence" value="ECO:0007669"/>
    <property type="project" value="InterPro"/>
</dbReference>
<evidence type="ECO:0000259" key="7">
    <source>
        <dbReference type="SMART" id="SM01340"/>
    </source>
</evidence>
<dbReference type="EMBL" id="DSJL01000011">
    <property type="protein sequence ID" value="HEF66110.1"/>
    <property type="molecule type" value="Genomic_DNA"/>
</dbReference>
<dbReference type="PANTHER" id="PTHR10073:SF12">
    <property type="entry name" value="DNA MISMATCH REPAIR PROTEIN MLH1"/>
    <property type="match status" value="1"/>
</dbReference>
<dbReference type="InterPro" id="IPR020667">
    <property type="entry name" value="DNA_mismatch_repair_MutL"/>
</dbReference>
<name>A0A7C1XPY2_THERO</name>
<protein>
    <recommendedName>
        <fullName evidence="2 5">DNA mismatch repair protein MutL</fullName>
    </recommendedName>
</protein>
<dbReference type="GO" id="GO:0004519">
    <property type="term" value="F:endonuclease activity"/>
    <property type="evidence" value="ECO:0007669"/>
    <property type="project" value="UniProtKB-KW"/>
</dbReference>
<dbReference type="GO" id="GO:0140664">
    <property type="term" value="F:ATP-dependent DNA damage sensor activity"/>
    <property type="evidence" value="ECO:0007669"/>
    <property type="project" value="InterPro"/>
</dbReference>
<dbReference type="SUPFAM" id="SSF55874">
    <property type="entry name" value="ATPase domain of HSP90 chaperone/DNA topoisomerase II/histidine kinase"/>
    <property type="match status" value="1"/>
</dbReference>
<organism evidence="8">
    <name type="scientific">Thermomicrobium roseum</name>
    <dbReference type="NCBI Taxonomy" id="500"/>
    <lineage>
        <taxon>Bacteria</taxon>
        <taxon>Pseudomonadati</taxon>
        <taxon>Thermomicrobiota</taxon>
        <taxon>Thermomicrobia</taxon>
        <taxon>Thermomicrobiales</taxon>
        <taxon>Thermomicrobiaceae</taxon>
        <taxon>Thermomicrobium</taxon>
    </lineage>
</organism>
<dbReference type="PROSITE" id="PS00058">
    <property type="entry name" value="DNA_MISMATCH_REPAIR_1"/>
    <property type="match status" value="1"/>
</dbReference>
<evidence type="ECO:0000256" key="5">
    <source>
        <dbReference type="HAMAP-Rule" id="MF_00149"/>
    </source>
</evidence>
<keyword evidence="8" id="KW-0255">Endonuclease</keyword>
<dbReference type="PANTHER" id="PTHR10073">
    <property type="entry name" value="DNA MISMATCH REPAIR PROTEIN MLH, PMS, MUTL"/>
    <property type="match status" value="1"/>
</dbReference>
<dbReference type="Pfam" id="PF01119">
    <property type="entry name" value="DNA_mis_repair"/>
    <property type="match status" value="1"/>
</dbReference>
<reference evidence="8" key="1">
    <citation type="journal article" date="2020" name="mSystems">
        <title>Genome- and Community-Level Interaction Insights into Carbon Utilization and Element Cycling Functions of Hydrothermarchaeota in Hydrothermal Sediment.</title>
        <authorList>
            <person name="Zhou Z."/>
            <person name="Liu Y."/>
            <person name="Xu W."/>
            <person name="Pan J."/>
            <person name="Luo Z.H."/>
            <person name="Li M."/>
        </authorList>
    </citation>
    <scope>NUCLEOTIDE SEQUENCE [LARGE SCALE GENOMIC DNA]</scope>
    <source>
        <strain evidence="8">SpSt-222</strain>
    </source>
</reference>
<dbReference type="Gene3D" id="3.30.230.10">
    <property type="match status" value="1"/>
</dbReference>
<evidence type="ECO:0000256" key="1">
    <source>
        <dbReference type="ARBA" id="ARBA00006082"/>
    </source>
</evidence>
<dbReference type="FunFam" id="3.30.565.10:FF:000003">
    <property type="entry name" value="DNA mismatch repair endonuclease MutL"/>
    <property type="match status" value="1"/>
</dbReference>
<dbReference type="Pfam" id="PF08676">
    <property type="entry name" value="MutL_C"/>
    <property type="match status" value="1"/>
</dbReference>
<dbReference type="InterPro" id="IPR002099">
    <property type="entry name" value="MutL/Mlh/PMS"/>
</dbReference>
<dbReference type="SMART" id="SM01340">
    <property type="entry name" value="DNA_mis_repair"/>
    <property type="match status" value="1"/>
</dbReference>
<dbReference type="GO" id="GO:0006298">
    <property type="term" value="P:mismatch repair"/>
    <property type="evidence" value="ECO:0007669"/>
    <property type="project" value="UniProtKB-UniRule"/>
</dbReference>
<comment type="similarity">
    <text evidence="1 5">Belongs to the DNA mismatch repair MutL/HexB family.</text>
</comment>
<comment type="caution">
    <text evidence="8">The sequence shown here is derived from an EMBL/GenBank/DDBJ whole genome shotgun (WGS) entry which is preliminary data.</text>
</comment>
<dbReference type="Gene3D" id="3.30.1370.100">
    <property type="entry name" value="MutL, C-terminal domain, regulatory subdomain"/>
    <property type="match status" value="1"/>
</dbReference>
<comment type="function">
    <text evidence="5">This protein is involved in the repair of mismatches in DNA. It is required for dam-dependent methyl-directed DNA mismatch repair. May act as a 'molecular matchmaker', a protein that promotes the formation of a stable complex between two or more DNA-binding proteins in an ATP-dependent manner without itself being part of a final effector complex.</text>
</comment>
<dbReference type="GO" id="GO:0005524">
    <property type="term" value="F:ATP binding"/>
    <property type="evidence" value="ECO:0007669"/>
    <property type="project" value="InterPro"/>
</dbReference>
<dbReference type="InterPro" id="IPR014721">
    <property type="entry name" value="Ribsml_uS5_D2-typ_fold_subgr"/>
</dbReference>
<gene>
    <name evidence="5 8" type="primary">mutL</name>
    <name evidence="8" type="ORF">ENP47_11025</name>
</gene>
<dbReference type="CDD" id="cd16926">
    <property type="entry name" value="HATPase_MutL-MLH-PMS-like"/>
    <property type="match status" value="1"/>
</dbReference>
<dbReference type="SUPFAM" id="SSF54211">
    <property type="entry name" value="Ribosomal protein S5 domain 2-like"/>
    <property type="match status" value="1"/>
</dbReference>
<dbReference type="InterPro" id="IPR036890">
    <property type="entry name" value="HATPase_C_sf"/>
</dbReference>
<proteinExistence type="inferred from homology"/>
<evidence type="ECO:0000313" key="8">
    <source>
        <dbReference type="EMBL" id="HEF66110.1"/>
    </source>
</evidence>
<evidence type="ECO:0000256" key="2">
    <source>
        <dbReference type="ARBA" id="ARBA00021975"/>
    </source>
</evidence>
<dbReference type="NCBIfam" id="TIGR00585">
    <property type="entry name" value="mutl"/>
    <property type="match status" value="1"/>
</dbReference>
<feature type="domain" description="MutL C-terminal dimerisation" evidence="6">
    <location>
        <begin position="385"/>
        <end position="534"/>
    </location>
</feature>
<dbReference type="InterPro" id="IPR020568">
    <property type="entry name" value="Ribosomal_Su5_D2-typ_SF"/>
</dbReference>
<dbReference type="HAMAP" id="MF_00149">
    <property type="entry name" value="DNA_mis_repair"/>
    <property type="match status" value="1"/>
</dbReference>
<dbReference type="GO" id="GO:0030983">
    <property type="term" value="F:mismatched DNA binding"/>
    <property type="evidence" value="ECO:0007669"/>
    <property type="project" value="InterPro"/>
</dbReference>
<evidence type="ECO:0000256" key="3">
    <source>
        <dbReference type="ARBA" id="ARBA00022763"/>
    </source>
</evidence>
<dbReference type="InterPro" id="IPR014762">
    <property type="entry name" value="DNA_mismatch_repair_CS"/>
</dbReference>
<accession>A0A7C1XPY2</accession>
<dbReference type="GO" id="GO:0032300">
    <property type="term" value="C:mismatch repair complex"/>
    <property type="evidence" value="ECO:0007669"/>
    <property type="project" value="InterPro"/>
</dbReference>